<proteinExistence type="predicted"/>
<comment type="caution">
    <text evidence="2">The sequence shown here is derived from an EMBL/GenBank/DDBJ whole genome shotgun (WGS) entry which is preliminary data.</text>
</comment>
<dbReference type="EMBL" id="AZIL01000038">
    <property type="protein sequence ID" value="EWM30336.1"/>
    <property type="molecule type" value="Genomic_DNA"/>
</dbReference>
<keyword evidence="1" id="KW-0812">Transmembrane</keyword>
<protein>
    <submittedName>
        <fullName evidence="2">Uncharacterized protein</fullName>
    </submittedName>
</protein>
<reference evidence="2 3" key="1">
    <citation type="journal article" date="2014" name="Mol. Plant">
        <title>Chromosome Scale Genome Assembly and Transcriptome Profiling of Nannochloropsis gaditana in Nitrogen Depletion.</title>
        <authorList>
            <person name="Corteggiani Carpinelli E."/>
            <person name="Telatin A."/>
            <person name="Vitulo N."/>
            <person name="Forcato C."/>
            <person name="D'Angelo M."/>
            <person name="Schiavon R."/>
            <person name="Vezzi A."/>
            <person name="Giacometti G.M."/>
            <person name="Morosinotto T."/>
            <person name="Valle G."/>
        </authorList>
    </citation>
    <scope>NUCLEOTIDE SEQUENCE [LARGE SCALE GENOMIC DNA]</scope>
    <source>
        <strain evidence="2 3">B-31</strain>
    </source>
</reference>
<evidence type="ECO:0000313" key="2">
    <source>
        <dbReference type="EMBL" id="EWM30336.1"/>
    </source>
</evidence>
<organism evidence="2 3">
    <name type="scientific">Nannochloropsis gaditana</name>
    <dbReference type="NCBI Taxonomy" id="72520"/>
    <lineage>
        <taxon>Eukaryota</taxon>
        <taxon>Sar</taxon>
        <taxon>Stramenopiles</taxon>
        <taxon>Ochrophyta</taxon>
        <taxon>Eustigmatophyceae</taxon>
        <taxon>Eustigmatales</taxon>
        <taxon>Monodopsidaceae</taxon>
        <taxon>Nannochloropsis</taxon>
    </lineage>
</organism>
<keyword evidence="1" id="KW-1133">Transmembrane helix</keyword>
<dbReference type="AlphaFoldDB" id="W7UC26"/>
<name>W7UC26_9STRA</name>
<accession>W7UC26</accession>
<sequence length="107" mass="12067">MSPFLFVNAKDGAEDPISKPIRFFPAFLQMFWPWSFSCVAIRFSILDTDSLLWCCFWSRMSLGMFLLHLSLSSLLISNLPISLLFFSSVVLCSSLSSSSYAFLETGT</sequence>
<evidence type="ECO:0000256" key="1">
    <source>
        <dbReference type="SAM" id="Phobius"/>
    </source>
</evidence>
<gene>
    <name evidence="2" type="ORF">Naga_100003g153</name>
</gene>
<keyword evidence="1" id="KW-0472">Membrane</keyword>
<keyword evidence="3" id="KW-1185">Reference proteome</keyword>
<evidence type="ECO:0000313" key="3">
    <source>
        <dbReference type="Proteomes" id="UP000019335"/>
    </source>
</evidence>
<feature type="transmembrane region" description="Helical" evidence="1">
    <location>
        <begin position="21"/>
        <end position="44"/>
    </location>
</feature>
<dbReference type="Proteomes" id="UP000019335">
    <property type="component" value="Chromosome 1"/>
</dbReference>
<dbReference type="EMBL" id="AZIL01000038">
    <property type="protein sequence ID" value="EWM30337.1"/>
    <property type="molecule type" value="Genomic_DNA"/>
</dbReference>